<evidence type="ECO:0008006" key="3">
    <source>
        <dbReference type="Google" id="ProtNLM"/>
    </source>
</evidence>
<dbReference type="EMBL" id="JBHTOQ010000027">
    <property type="protein sequence ID" value="MFD1482256.1"/>
    <property type="molecule type" value="Genomic_DNA"/>
</dbReference>
<gene>
    <name evidence="1" type="ORF">ACFQ5P_13245</name>
</gene>
<accession>A0ABW4E186</accession>
<dbReference type="RefSeq" id="WP_131575690.1">
    <property type="nucleotide sequence ID" value="NZ_CBCSAJ010000042.1"/>
</dbReference>
<name>A0ABW4E186_9RHOB</name>
<protein>
    <recommendedName>
        <fullName evidence="3">Lipoprotein</fullName>
    </recommendedName>
</protein>
<dbReference type="Proteomes" id="UP001597302">
    <property type="component" value="Unassembled WGS sequence"/>
</dbReference>
<organism evidence="1 2">
    <name type="scientific">Paracoccus nototheniae</name>
    <dbReference type="NCBI Taxonomy" id="2489002"/>
    <lineage>
        <taxon>Bacteria</taxon>
        <taxon>Pseudomonadati</taxon>
        <taxon>Pseudomonadota</taxon>
        <taxon>Alphaproteobacteria</taxon>
        <taxon>Rhodobacterales</taxon>
        <taxon>Paracoccaceae</taxon>
        <taxon>Paracoccus</taxon>
    </lineage>
</organism>
<evidence type="ECO:0000313" key="2">
    <source>
        <dbReference type="Proteomes" id="UP001597302"/>
    </source>
</evidence>
<dbReference type="PROSITE" id="PS51257">
    <property type="entry name" value="PROKAR_LIPOPROTEIN"/>
    <property type="match status" value="1"/>
</dbReference>
<keyword evidence="2" id="KW-1185">Reference proteome</keyword>
<evidence type="ECO:0000313" key="1">
    <source>
        <dbReference type="EMBL" id="MFD1482256.1"/>
    </source>
</evidence>
<sequence>MTRLTLTLLIGALALTGCGRFGDSRWNPFGGGARLSANVPDIAPEGGYDQTADLRPSVPQILGAEWQPLPEGRLLVLRGFGPVKGYHSAALVTARAQPGDRLAPDADGVLRLRFVASPPPEGSPAAALPANPVTDTITVALPISFVQLSRIAAIEIAGADRTVTLRR</sequence>
<reference evidence="2" key="1">
    <citation type="journal article" date="2019" name="Int. J. Syst. Evol. Microbiol.">
        <title>The Global Catalogue of Microorganisms (GCM) 10K type strain sequencing project: providing services to taxonomists for standard genome sequencing and annotation.</title>
        <authorList>
            <consortium name="The Broad Institute Genomics Platform"/>
            <consortium name="The Broad Institute Genome Sequencing Center for Infectious Disease"/>
            <person name="Wu L."/>
            <person name="Ma J."/>
        </authorList>
    </citation>
    <scope>NUCLEOTIDE SEQUENCE [LARGE SCALE GENOMIC DNA]</scope>
    <source>
        <strain evidence="2">CCM 8875</strain>
    </source>
</reference>
<comment type="caution">
    <text evidence="1">The sequence shown here is derived from an EMBL/GenBank/DDBJ whole genome shotgun (WGS) entry which is preliminary data.</text>
</comment>
<proteinExistence type="predicted"/>